<dbReference type="EMBL" id="LNSV01000017">
    <property type="protein sequence ID" value="KUH39022.1"/>
    <property type="molecule type" value="Genomic_DNA"/>
</dbReference>
<evidence type="ECO:0000256" key="2">
    <source>
        <dbReference type="ARBA" id="ARBA00022692"/>
    </source>
</evidence>
<evidence type="ECO:0000259" key="10">
    <source>
        <dbReference type="PROSITE" id="PS50929"/>
    </source>
</evidence>
<dbReference type="GO" id="GO:0005524">
    <property type="term" value="F:ATP binding"/>
    <property type="evidence" value="ECO:0007669"/>
    <property type="project" value="UniProtKB-KW"/>
</dbReference>
<evidence type="ECO:0000313" key="12">
    <source>
        <dbReference type="Proteomes" id="UP000054011"/>
    </source>
</evidence>
<evidence type="ECO:0000256" key="7">
    <source>
        <dbReference type="SAM" id="MobiDB-lite"/>
    </source>
</evidence>
<name>A0A117IWT4_9ACTN</name>
<feature type="compositionally biased region" description="Pro residues" evidence="7">
    <location>
        <begin position="17"/>
        <end position="26"/>
    </location>
</feature>
<feature type="domain" description="ABC transporter" evidence="9">
    <location>
        <begin position="356"/>
        <end position="590"/>
    </location>
</feature>
<dbReference type="PANTHER" id="PTHR43394">
    <property type="entry name" value="ATP-DEPENDENT PERMEASE MDL1, MITOCHONDRIAL"/>
    <property type="match status" value="1"/>
</dbReference>
<feature type="transmembrane region" description="Helical" evidence="8">
    <location>
        <begin position="179"/>
        <end position="197"/>
    </location>
</feature>
<dbReference type="SUPFAM" id="SSF52540">
    <property type="entry name" value="P-loop containing nucleoside triphosphate hydrolases"/>
    <property type="match status" value="1"/>
</dbReference>
<dbReference type="InterPro" id="IPR027417">
    <property type="entry name" value="P-loop_NTPase"/>
</dbReference>
<evidence type="ECO:0000256" key="4">
    <source>
        <dbReference type="ARBA" id="ARBA00022840"/>
    </source>
</evidence>
<dbReference type="GO" id="GO:0005886">
    <property type="term" value="C:plasma membrane"/>
    <property type="evidence" value="ECO:0007669"/>
    <property type="project" value="UniProtKB-SubCell"/>
</dbReference>
<evidence type="ECO:0000256" key="1">
    <source>
        <dbReference type="ARBA" id="ARBA00004651"/>
    </source>
</evidence>
<evidence type="ECO:0008006" key="13">
    <source>
        <dbReference type="Google" id="ProtNLM"/>
    </source>
</evidence>
<evidence type="ECO:0000313" key="11">
    <source>
        <dbReference type="EMBL" id="KUH39022.1"/>
    </source>
</evidence>
<evidence type="ECO:0000256" key="5">
    <source>
        <dbReference type="ARBA" id="ARBA00022989"/>
    </source>
</evidence>
<dbReference type="RefSeq" id="WP_058941703.1">
    <property type="nucleotide sequence ID" value="NZ_LNSV01000017.1"/>
</dbReference>
<keyword evidence="5 8" id="KW-1133">Transmembrane helix</keyword>
<feature type="transmembrane region" description="Helical" evidence="8">
    <location>
        <begin position="153"/>
        <end position="173"/>
    </location>
</feature>
<dbReference type="Pfam" id="PF00664">
    <property type="entry name" value="ABC_membrane"/>
    <property type="match status" value="1"/>
</dbReference>
<comment type="subcellular location">
    <subcellularLocation>
        <location evidence="1">Cell membrane</location>
        <topology evidence="1">Multi-pass membrane protein</topology>
    </subcellularLocation>
</comment>
<dbReference type="InterPro" id="IPR017871">
    <property type="entry name" value="ABC_transporter-like_CS"/>
</dbReference>
<keyword evidence="3" id="KW-0547">Nucleotide-binding</keyword>
<dbReference type="AlphaFoldDB" id="A0A117IWT4"/>
<dbReference type="STRING" id="936756.ATE80_09395"/>
<keyword evidence="2 8" id="KW-0812">Transmembrane</keyword>
<comment type="caution">
    <text evidence="11">The sequence shown here is derived from an EMBL/GenBank/DDBJ whole genome shotgun (WGS) entry which is preliminary data.</text>
</comment>
<dbReference type="SUPFAM" id="SSF90123">
    <property type="entry name" value="ABC transporter transmembrane region"/>
    <property type="match status" value="1"/>
</dbReference>
<evidence type="ECO:0000259" key="9">
    <source>
        <dbReference type="PROSITE" id="PS50893"/>
    </source>
</evidence>
<dbReference type="GO" id="GO:0016887">
    <property type="term" value="F:ATP hydrolysis activity"/>
    <property type="evidence" value="ECO:0007669"/>
    <property type="project" value="InterPro"/>
</dbReference>
<dbReference type="InterPro" id="IPR039421">
    <property type="entry name" value="Type_1_exporter"/>
</dbReference>
<evidence type="ECO:0000256" key="3">
    <source>
        <dbReference type="ARBA" id="ARBA00022741"/>
    </source>
</evidence>
<dbReference type="PANTHER" id="PTHR43394:SF1">
    <property type="entry name" value="ATP-BINDING CASSETTE SUB-FAMILY B MEMBER 10, MITOCHONDRIAL"/>
    <property type="match status" value="1"/>
</dbReference>
<keyword evidence="12" id="KW-1185">Reference proteome</keyword>
<keyword evidence="6 8" id="KW-0472">Membrane</keyword>
<dbReference type="SMART" id="SM00382">
    <property type="entry name" value="AAA"/>
    <property type="match status" value="1"/>
</dbReference>
<protein>
    <recommendedName>
        <fullName evidence="13">ABC transporter ATP-binding protein</fullName>
    </recommendedName>
</protein>
<dbReference type="Proteomes" id="UP000054011">
    <property type="component" value="Unassembled WGS sequence"/>
</dbReference>
<dbReference type="PROSITE" id="PS50893">
    <property type="entry name" value="ABC_TRANSPORTER_2"/>
    <property type="match status" value="1"/>
</dbReference>
<dbReference type="InterPro" id="IPR003439">
    <property type="entry name" value="ABC_transporter-like_ATP-bd"/>
</dbReference>
<dbReference type="PROSITE" id="PS50929">
    <property type="entry name" value="ABC_TM1F"/>
    <property type="match status" value="1"/>
</dbReference>
<feature type="transmembrane region" description="Helical" evidence="8">
    <location>
        <begin position="81"/>
        <end position="103"/>
    </location>
</feature>
<evidence type="ECO:0000256" key="6">
    <source>
        <dbReference type="ARBA" id="ARBA00023136"/>
    </source>
</evidence>
<evidence type="ECO:0000256" key="8">
    <source>
        <dbReference type="SAM" id="Phobius"/>
    </source>
</evidence>
<feature type="transmembrane region" description="Helical" evidence="8">
    <location>
        <begin position="38"/>
        <end position="61"/>
    </location>
</feature>
<sequence>MTLLPTARPHRAQARPSPAPATPPGPWIGRDLLRGSRALLALAAAVSLASAAASLAGPWLAMDVTSALTRRESITGPAVGMSVAVLGAAALQALCGWLLATVGERTVLRLRHRSVDHLLRLPLRTVREEGVGSLTAKVTSDAALLRTVVETGLVHLPVAVIATAATLTAMAVIDPVLTLVAAGSFGLAGACLALMTARMKHLAGAQQRAVGRLAQGLTAHLTALVTVKACRHEAAAGRSLGRAAADVRSASLPVSRLHCLIGPVVSLGQQAAVLAVALAAGPRIARGELSLSAFSGFFLYLLHLSSPIAVAAVGIGHLQTGLAARGRFQRLFALPAERDAPRLPPAARPPRPVAAVAFEDVSFTHAGNGPVLDRVSFRAPAIGLTALVGPSGAGKSTVLALINRLVEPDRGEIRVLGRPAADWPLDELRTRTTYLDQQSTLVEGTVRQNLRLGLMRPVGDEELMEALEAVGLRETVRSLPRSLDTPLGRALDLSGGQRQRLAVARVLLTDSEIVLLDEPNSQLDSASERLVTRAVEQLAATRCVIVASHRLSAVRDARHVILLDGDGTVVTGGHEHLLATSGSYRALIAGGAATRR</sequence>
<keyword evidence="4" id="KW-0067">ATP-binding</keyword>
<dbReference type="OrthoDB" id="9806127at2"/>
<organism evidence="11 12">
    <name type="scientific">Streptomyces kanasensis</name>
    <dbReference type="NCBI Taxonomy" id="936756"/>
    <lineage>
        <taxon>Bacteria</taxon>
        <taxon>Bacillati</taxon>
        <taxon>Actinomycetota</taxon>
        <taxon>Actinomycetes</taxon>
        <taxon>Kitasatosporales</taxon>
        <taxon>Streptomycetaceae</taxon>
        <taxon>Streptomyces</taxon>
    </lineage>
</organism>
<gene>
    <name evidence="11" type="ORF">ATE80_09395</name>
</gene>
<feature type="domain" description="ABC transmembrane type-1" evidence="10">
    <location>
        <begin position="41"/>
        <end position="320"/>
    </location>
</feature>
<proteinExistence type="predicted"/>
<dbReference type="InterPro" id="IPR011527">
    <property type="entry name" value="ABC1_TM_dom"/>
</dbReference>
<dbReference type="PROSITE" id="PS00211">
    <property type="entry name" value="ABC_TRANSPORTER_1"/>
    <property type="match status" value="1"/>
</dbReference>
<feature type="transmembrane region" description="Helical" evidence="8">
    <location>
        <begin position="297"/>
        <end position="318"/>
    </location>
</feature>
<reference evidence="11 12" key="1">
    <citation type="submission" date="2015-11" db="EMBL/GenBank/DDBJ databases">
        <title>Genome-wide analysis reveals the secondary metabolome in Streptomyces kanasensis ZX01.</title>
        <authorList>
            <person name="Zhang G."/>
            <person name="Han L."/>
            <person name="Feng J."/>
            <person name="Zhang X."/>
        </authorList>
    </citation>
    <scope>NUCLEOTIDE SEQUENCE [LARGE SCALE GENOMIC DNA]</scope>
    <source>
        <strain evidence="11 12">ZX01</strain>
    </source>
</reference>
<dbReference type="GO" id="GO:0015421">
    <property type="term" value="F:ABC-type oligopeptide transporter activity"/>
    <property type="evidence" value="ECO:0007669"/>
    <property type="project" value="TreeGrafter"/>
</dbReference>
<dbReference type="Pfam" id="PF00005">
    <property type="entry name" value="ABC_tran"/>
    <property type="match status" value="1"/>
</dbReference>
<dbReference type="Gene3D" id="3.40.50.300">
    <property type="entry name" value="P-loop containing nucleotide triphosphate hydrolases"/>
    <property type="match status" value="1"/>
</dbReference>
<dbReference type="InterPro" id="IPR003593">
    <property type="entry name" value="AAA+_ATPase"/>
</dbReference>
<dbReference type="Gene3D" id="1.20.1560.10">
    <property type="entry name" value="ABC transporter type 1, transmembrane domain"/>
    <property type="match status" value="1"/>
</dbReference>
<dbReference type="InterPro" id="IPR036640">
    <property type="entry name" value="ABC1_TM_sf"/>
</dbReference>
<feature type="region of interest" description="Disordered" evidence="7">
    <location>
        <begin position="1"/>
        <end position="27"/>
    </location>
</feature>
<accession>A0A117IWT4</accession>